<protein>
    <submittedName>
        <fullName evidence="3">Acyltransferase</fullName>
    </submittedName>
</protein>
<keyword evidence="1" id="KW-0472">Membrane</keyword>
<dbReference type="InterPro" id="IPR050879">
    <property type="entry name" value="Acyltransferase_3"/>
</dbReference>
<keyword evidence="4" id="KW-1185">Reference proteome</keyword>
<evidence type="ECO:0000313" key="4">
    <source>
        <dbReference type="Proteomes" id="UP000295511"/>
    </source>
</evidence>
<dbReference type="EMBL" id="SMRU01000055">
    <property type="protein sequence ID" value="TDF87198.1"/>
    <property type="molecule type" value="Genomic_DNA"/>
</dbReference>
<dbReference type="PANTHER" id="PTHR23028:SF53">
    <property type="entry name" value="ACYL_TRANSF_3 DOMAIN-CONTAINING PROTEIN"/>
    <property type="match status" value="1"/>
</dbReference>
<dbReference type="AlphaFoldDB" id="A0A4R5K5F4"/>
<organism evidence="3 4">
    <name type="scientific">Arthrobacter terricola</name>
    <dbReference type="NCBI Taxonomy" id="2547396"/>
    <lineage>
        <taxon>Bacteria</taxon>
        <taxon>Bacillati</taxon>
        <taxon>Actinomycetota</taxon>
        <taxon>Actinomycetes</taxon>
        <taxon>Micrococcales</taxon>
        <taxon>Micrococcaceae</taxon>
        <taxon>Arthrobacter</taxon>
    </lineage>
</organism>
<dbReference type="InterPro" id="IPR002656">
    <property type="entry name" value="Acyl_transf_3_dom"/>
</dbReference>
<reference evidence="3 4" key="1">
    <citation type="submission" date="2019-03" db="EMBL/GenBank/DDBJ databases">
        <title>Whole genome sequence of Arthrobacter sp JH1-1.</title>
        <authorList>
            <person name="Trinh H.N."/>
        </authorList>
    </citation>
    <scope>NUCLEOTIDE SEQUENCE [LARGE SCALE GENOMIC DNA]</scope>
    <source>
        <strain evidence="3 4">JH1-1</strain>
    </source>
</reference>
<dbReference type="PANTHER" id="PTHR23028">
    <property type="entry name" value="ACETYLTRANSFERASE"/>
    <property type="match status" value="1"/>
</dbReference>
<name>A0A4R5K5F4_9MICC</name>
<keyword evidence="1" id="KW-0812">Transmembrane</keyword>
<evidence type="ECO:0000256" key="1">
    <source>
        <dbReference type="SAM" id="Phobius"/>
    </source>
</evidence>
<evidence type="ECO:0000259" key="2">
    <source>
        <dbReference type="Pfam" id="PF01757"/>
    </source>
</evidence>
<accession>A0A4R5K5F4</accession>
<sequence length="389" mass="41763">MPRASLLPETTTQAPAGVRRLDALTGLRFYAALLVFAFHLSLNRFFAGDAPAVEPLRFILKNGGWFGVTFFFVLSGFVLAWSARAGDTPGRFIWRRIAKIVPNHAVTFFAALAIGGLGAASTGEAVANFFLLHAWIPADTAFFSINHPSWSLSAELFFYLAFPFAFPLVKRVPRRRLLAVGAGLVLLVTAAPLVAGLLPYGAEFGANHLQSPLHGASIPQIWAVYALPPVRFIEFALGMLAARAVLEGLIPRIPLRPAAVFAAAGYAVSLFVPLPWQMDVAYVLPVAVLVIAAAQEPAPPRILASPAAVRLGELSFAFYMVHDIVLTATRAILGPDPLQALPAAGIILASFAVSLAAAWLLWRLVETPANNALRSLNPFGTRRSTIREA</sequence>
<dbReference type="Proteomes" id="UP000295511">
    <property type="component" value="Unassembled WGS sequence"/>
</dbReference>
<feature type="transmembrane region" description="Helical" evidence="1">
    <location>
        <begin position="21"/>
        <end position="42"/>
    </location>
</feature>
<dbReference type="OrthoDB" id="9796461at2"/>
<feature type="transmembrane region" description="Helical" evidence="1">
    <location>
        <begin position="258"/>
        <end position="276"/>
    </location>
</feature>
<feature type="transmembrane region" description="Helical" evidence="1">
    <location>
        <begin position="104"/>
        <end position="130"/>
    </location>
</feature>
<evidence type="ECO:0000313" key="3">
    <source>
        <dbReference type="EMBL" id="TDF87198.1"/>
    </source>
</evidence>
<dbReference type="GO" id="GO:0009103">
    <property type="term" value="P:lipopolysaccharide biosynthetic process"/>
    <property type="evidence" value="ECO:0007669"/>
    <property type="project" value="TreeGrafter"/>
</dbReference>
<feature type="transmembrane region" description="Helical" evidence="1">
    <location>
        <begin position="222"/>
        <end position="246"/>
    </location>
</feature>
<dbReference type="GO" id="GO:0016747">
    <property type="term" value="F:acyltransferase activity, transferring groups other than amino-acyl groups"/>
    <property type="evidence" value="ECO:0007669"/>
    <property type="project" value="InterPro"/>
</dbReference>
<feature type="domain" description="Acyltransferase 3" evidence="2">
    <location>
        <begin position="23"/>
        <end position="363"/>
    </location>
</feature>
<feature type="transmembrane region" description="Helical" evidence="1">
    <location>
        <begin position="62"/>
        <end position="83"/>
    </location>
</feature>
<proteinExistence type="predicted"/>
<dbReference type="RefSeq" id="WP_133206968.1">
    <property type="nucleotide sequence ID" value="NZ_SMRU01000055.1"/>
</dbReference>
<keyword evidence="3" id="KW-0012">Acyltransferase</keyword>
<gene>
    <name evidence="3" type="ORF">E1809_25120</name>
</gene>
<keyword evidence="3" id="KW-0808">Transferase</keyword>
<feature type="transmembrane region" description="Helical" evidence="1">
    <location>
        <begin position="176"/>
        <end position="202"/>
    </location>
</feature>
<feature type="transmembrane region" description="Helical" evidence="1">
    <location>
        <begin position="150"/>
        <end position="169"/>
    </location>
</feature>
<feature type="transmembrane region" description="Helical" evidence="1">
    <location>
        <begin position="339"/>
        <end position="362"/>
    </location>
</feature>
<comment type="caution">
    <text evidence="3">The sequence shown here is derived from an EMBL/GenBank/DDBJ whole genome shotgun (WGS) entry which is preliminary data.</text>
</comment>
<dbReference type="GO" id="GO:0016020">
    <property type="term" value="C:membrane"/>
    <property type="evidence" value="ECO:0007669"/>
    <property type="project" value="TreeGrafter"/>
</dbReference>
<dbReference type="Pfam" id="PF01757">
    <property type="entry name" value="Acyl_transf_3"/>
    <property type="match status" value="1"/>
</dbReference>
<keyword evidence="1" id="KW-1133">Transmembrane helix</keyword>